<dbReference type="PANTHER" id="PTHR43024:SF1">
    <property type="entry name" value="UDP-N-ACETYLMURAMOYL-TRIPEPTIDE--D-ALANYL-D-ALANINE LIGASE"/>
    <property type="match status" value="1"/>
</dbReference>
<dbReference type="Pfam" id="PF02875">
    <property type="entry name" value="Mur_ligase_C"/>
    <property type="match status" value="1"/>
</dbReference>
<dbReference type="GO" id="GO:0005737">
    <property type="term" value="C:cytoplasm"/>
    <property type="evidence" value="ECO:0007669"/>
    <property type="project" value="UniProtKB-SubCell"/>
</dbReference>
<keyword evidence="8 10" id="KW-0131">Cell cycle</keyword>
<keyword evidence="7 10" id="KW-0573">Peptidoglycan synthesis</keyword>
<dbReference type="SUPFAM" id="SSF53623">
    <property type="entry name" value="MurD-like peptide ligases, catalytic domain"/>
    <property type="match status" value="1"/>
</dbReference>
<dbReference type="Pfam" id="PF08245">
    <property type="entry name" value="Mur_ligase_M"/>
    <property type="match status" value="1"/>
</dbReference>
<dbReference type="GO" id="GO:0008360">
    <property type="term" value="P:regulation of cell shape"/>
    <property type="evidence" value="ECO:0007669"/>
    <property type="project" value="UniProtKB-KW"/>
</dbReference>
<keyword evidence="4" id="KW-0547">Nucleotide-binding</keyword>
<protein>
    <recommendedName>
        <fullName evidence="10">UDP-N-acetylmuramoyl-tripeptide--D-alanyl-D-alanine ligase</fullName>
        <ecNumber evidence="10">6.3.2.10</ecNumber>
    </recommendedName>
</protein>
<dbReference type="InterPro" id="IPR004101">
    <property type="entry name" value="Mur_ligase_C"/>
</dbReference>
<accession>A0A8J3MZJ6</accession>
<dbReference type="UniPathway" id="UPA00219"/>
<keyword evidence="9 10" id="KW-0961">Cell wall biogenesis/degradation</keyword>
<keyword evidence="3 10" id="KW-0132">Cell division</keyword>
<sequence length="474" mass="50981">MFTLNDILQSNTDQIYIQSSTTLDPTLVFRSAHHDSRLITPGDLFIARKGANSDGHHFIAAAARAGALAALCSTPANDVPPDFLQIIVPDVLTALHATARARTQRQKDTVRIGITGSNGKTSTKDAVAAVLSYKAPTLKTYASYNHELGYPITLLRLEPQHRYAVLEMGAQCVGELTSLCNSIANPHWSIITTVGAAHLEYFGTQERVAIAKSELVQVLTPDGFAILNYDDELVRAMAAKTQARILYYGTGEGATVRASNIGGDTLFGHSFTLHYHDQQRPVQLRLPGEHGITIALAAAATGCAAEMSLDDIASALEDLSPTPGRCEVKPGPNNSILIDDSFNANRQSIIANVSAMHNTSQAPNGKRWAILGDIFQLGTYARAEHSTCGSSLTGLVDYLIAIGEQARFYVEGAIASGMPEKNTYYFSADVNNSAELEAAKRVAADLLKHEVRPGDLVLLKGSRGMQMETMLAML</sequence>
<evidence type="ECO:0000256" key="9">
    <source>
        <dbReference type="ARBA" id="ARBA00023316"/>
    </source>
</evidence>
<dbReference type="Gene3D" id="3.40.1190.10">
    <property type="entry name" value="Mur-like, catalytic domain"/>
    <property type="match status" value="1"/>
</dbReference>
<dbReference type="SUPFAM" id="SSF63418">
    <property type="entry name" value="MurE/MurF N-terminal domain"/>
    <property type="match status" value="1"/>
</dbReference>
<evidence type="ECO:0000256" key="7">
    <source>
        <dbReference type="ARBA" id="ARBA00022984"/>
    </source>
</evidence>
<evidence type="ECO:0000259" key="12">
    <source>
        <dbReference type="Pfam" id="PF02875"/>
    </source>
</evidence>
<dbReference type="InterPro" id="IPR005863">
    <property type="entry name" value="UDP-N-AcMur_synth"/>
</dbReference>
<dbReference type="PANTHER" id="PTHR43024">
    <property type="entry name" value="UDP-N-ACETYLMURAMOYL-TRIPEPTIDE--D-ALANYL-D-ALANINE LIGASE"/>
    <property type="match status" value="1"/>
</dbReference>
<feature type="domain" description="Mur ligase central" evidence="13">
    <location>
        <begin position="114"/>
        <end position="301"/>
    </location>
</feature>
<dbReference type="NCBIfam" id="TIGR01143">
    <property type="entry name" value="murF"/>
    <property type="match status" value="1"/>
</dbReference>
<dbReference type="InterPro" id="IPR035911">
    <property type="entry name" value="MurE/MurF_N"/>
</dbReference>
<name>A0A8J3MZJ6_9CHLR</name>
<comment type="function">
    <text evidence="10">Involved in cell wall formation. Catalyzes the final step in the synthesis of UDP-N-acetylmuramoyl-pentapeptide, the precursor of murein.</text>
</comment>
<keyword evidence="2 14" id="KW-0436">Ligase</keyword>
<evidence type="ECO:0000256" key="5">
    <source>
        <dbReference type="ARBA" id="ARBA00022840"/>
    </source>
</evidence>
<comment type="caution">
    <text evidence="14">The sequence shown here is derived from an EMBL/GenBank/DDBJ whole genome shotgun (WGS) entry which is preliminary data.</text>
</comment>
<keyword evidence="15" id="KW-1185">Reference proteome</keyword>
<evidence type="ECO:0000256" key="3">
    <source>
        <dbReference type="ARBA" id="ARBA00022618"/>
    </source>
</evidence>
<dbReference type="InterPro" id="IPR051046">
    <property type="entry name" value="MurCDEF_CellWall_CoF430Synth"/>
</dbReference>
<dbReference type="GO" id="GO:0009252">
    <property type="term" value="P:peptidoglycan biosynthetic process"/>
    <property type="evidence" value="ECO:0007669"/>
    <property type="project" value="UniProtKB-UniPathway"/>
</dbReference>
<reference evidence="14" key="1">
    <citation type="submission" date="2020-10" db="EMBL/GenBank/DDBJ databases">
        <title>Taxonomic study of unclassified bacteria belonging to the class Ktedonobacteria.</title>
        <authorList>
            <person name="Yabe S."/>
            <person name="Wang C.M."/>
            <person name="Zheng Y."/>
            <person name="Sakai Y."/>
            <person name="Cavaletti L."/>
            <person name="Monciardini P."/>
            <person name="Donadio S."/>
        </authorList>
    </citation>
    <scope>NUCLEOTIDE SEQUENCE</scope>
    <source>
        <strain evidence="14">ID150040</strain>
    </source>
</reference>
<comment type="catalytic activity">
    <reaction evidence="10">
        <text>D-alanyl-D-alanine + UDP-N-acetyl-alpha-D-muramoyl-L-alanyl-gamma-D-glutamyl-meso-2,6-diaminopimelate + ATP = UDP-N-acetyl-alpha-D-muramoyl-L-alanyl-gamma-D-glutamyl-meso-2,6-diaminopimeloyl-D-alanyl-D-alanine + ADP + phosphate + H(+)</text>
        <dbReference type="Rhea" id="RHEA:28374"/>
        <dbReference type="ChEBI" id="CHEBI:15378"/>
        <dbReference type="ChEBI" id="CHEBI:30616"/>
        <dbReference type="ChEBI" id="CHEBI:43474"/>
        <dbReference type="ChEBI" id="CHEBI:57822"/>
        <dbReference type="ChEBI" id="CHEBI:61386"/>
        <dbReference type="ChEBI" id="CHEBI:83905"/>
        <dbReference type="ChEBI" id="CHEBI:456216"/>
        <dbReference type="EC" id="6.3.2.10"/>
    </reaction>
</comment>
<evidence type="ECO:0000256" key="4">
    <source>
        <dbReference type="ARBA" id="ARBA00022741"/>
    </source>
</evidence>
<dbReference type="InterPro" id="IPR036565">
    <property type="entry name" value="Mur-like_cat_sf"/>
</dbReference>
<comment type="pathway">
    <text evidence="10">Cell wall biogenesis; peptidoglycan biosynthesis.</text>
</comment>
<feature type="domain" description="Mur ligase N-terminal catalytic" evidence="11">
    <location>
        <begin position="34"/>
        <end position="99"/>
    </location>
</feature>
<dbReference type="GO" id="GO:0071555">
    <property type="term" value="P:cell wall organization"/>
    <property type="evidence" value="ECO:0007669"/>
    <property type="project" value="UniProtKB-KW"/>
</dbReference>
<gene>
    <name evidence="14" type="primary">murF_1</name>
    <name evidence="14" type="ORF">KSF_003280</name>
</gene>
<dbReference type="SUPFAM" id="SSF53244">
    <property type="entry name" value="MurD-like peptide ligases, peptide-binding domain"/>
    <property type="match status" value="1"/>
</dbReference>
<dbReference type="EMBL" id="BNJK01000001">
    <property type="protein sequence ID" value="GHO90280.1"/>
    <property type="molecule type" value="Genomic_DNA"/>
</dbReference>
<evidence type="ECO:0000256" key="10">
    <source>
        <dbReference type="RuleBase" id="RU004136"/>
    </source>
</evidence>
<evidence type="ECO:0000313" key="15">
    <source>
        <dbReference type="Proteomes" id="UP000597444"/>
    </source>
</evidence>
<proteinExistence type="predicted"/>
<evidence type="ECO:0000256" key="6">
    <source>
        <dbReference type="ARBA" id="ARBA00022960"/>
    </source>
</evidence>
<dbReference type="GO" id="GO:0047480">
    <property type="term" value="F:UDP-N-acetylmuramoyl-tripeptide-D-alanyl-D-alanine ligase activity"/>
    <property type="evidence" value="ECO:0007669"/>
    <property type="project" value="UniProtKB-EC"/>
</dbReference>
<dbReference type="EC" id="6.3.2.10" evidence="10"/>
<keyword evidence="6 10" id="KW-0133">Cell shape</keyword>
<organism evidence="14 15">
    <name type="scientific">Reticulibacter mediterranei</name>
    <dbReference type="NCBI Taxonomy" id="2778369"/>
    <lineage>
        <taxon>Bacteria</taxon>
        <taxon>Bacillati</taxon>
        <taxon>Chloroflexota</taxon>
        <taxon>Ktedonobacteria</taxon>
        <taxon>Ktedonobacterales</taxon>
        <taxon>Reticulibacteraceae</taxon>
        <taxon>Reticulibacter</taxon>
    </lineage>
</organism>
<evidence type="ECO:0000259" key="13">
    <source>
        <dbReference type="Pfam" id="PF08245"/>
    </source>
</evidence>
<evidence type="ECO:0000256" key="2">
    <source>
        <dbReference type="ARBA" id="ARBA00022598"/>
    </source>
</evidence>
<dbReference type="RefSeq" id="WP_220201257.1">
    <property type="nucleotide sequence ID" value="NZ_BNJK01000001.1"/>
</dbReference>
<dbReference type="InterPro" id="IPR000713">
    <property type="entry name" value="Mur_ligase_N"/>
</dbReference>
<dbReference type="Gene3D" id="3.40.1390.10">
    <property type="entry name" value="MurE/MurF, N-terminal domain"/>
    <property type="match status" value="1"/>
</dbReference>
<dbReference type="InterPro" id="IPR036615">
    <property type="entry name" value="Mur_ligase_C_dom_sf"/>
</dbReference>
<dbReference type="GO" id="GO:0051301">
    <property type="term" value="P:cell division"/>
    <property type="evidence" value="ECO:0007669"/>
    <property type="project" value="UniProtKB-KW"/>
</dbReference>
<dbReference type="InterPro" id="IPR013221">
    <property type="entry name" value="Mur_ligase_cen"/>
</dbReference>
<feature type="domain" description="Mur ligase C-terminal" evidence="12">
    <location>
        <begin position="324"/>
        <end position="463"/>
    </location>
</feature>
<comment type="subcellular location">
    <subcellularLocation>
        <location evidence="10">Cytoplasm</location>
    </subcellularLocation>
</comment>
<keyword evidence="5" id="KW-0067">ATP-binding</keyword>
<dbReference type="AlphaFoldDB" id="A0A8J3MZJ6"/>
<evidence type="ECO:0000256" key="8">
    <source>
        <dbReference type="ARBA" id="ARBA00023306"/>
    </source>
</evidence>
<keyword evidence="1" id="KW-0963">Cytoplasm</keyword>
<dbReference type="Proteomes" id="UP000597444">
    <property type="component" value="Unassembled WGS sequence"/>
</dbReference>
<evidence type="ECO:0000313" key="14">
    <source>
        <dbReference type="EMBL" id="GHO90280.1"/>
    </source>
</evidence>
<dbReference type="Pfam" id="PF01225">
    <property type="entry name" value="Mur_ligase"/>
    <property type="match status" value="1"/>
</dbReference>
<dbReference type="Gene3D" id="3.90.190.20">
    <property type="entry name" value="Mur ligase, C-terminal domain"/>
    <property type="match status" value="1"/>
</dbReference>
<evidence type="ECO:0000259" key="11">
    <source>
        <dbReference type="Pfam" id="PF01225"/>
    </source>
</evidence>
<evidence type="ECO:0000256" key="1">
    <source>
        <dbReference type="ARBA" id="ARBA00022490"/>
    </source>
</evidence>
<dbReference type="GO" id="GO:0005524">
    <property type="term" value="F:ATP binding"/>
    <property type="evidence" value="ECO:0007669"/>
    <property type="project" value="UniProtKB-KW"/>
</dbReference>